<protein>
    <submittedName>
        <fullName evidence="3">Uncharacterized protein</fullName>
    </submittedName>
</protein>
<proteinExistence type="predicted"/>
<comment type="caution">
    <text evidence="3">The sequence shown here is derived from an EMBL/GenBank/DDBJ whole genome shotgun (WGS) entry which is preliminary data.</text>
</comment>
<gene>
    <name evidence="3" type="ORF">DA73_0241910</name>
    <name evidence="2" type="ORF">DA73_0245600</name>
</gene>
<dbReference type="EMBL" id="JHEG02000069">
    <property type="protein sequence ID" value="KIE06329.1"/>
    <property type="molecule type" value="Genomic_DNA"/>
</dbReference>
<feature type="region of interest" description="Disordered" evidence="1">
    <location>
        <begin position="76"/>
        <end position="95"/>
    </location>
</feature>
<evidence type="ECO:0000313" key="2">
    <source>
        <dbReference type="EMBL" id="KIE06329.1"/>
    </source>
</evidence>
<evidence type="ECO:0000256" key="1">
    <source>
        <dbReference type="SAM" id="MobiDB-lite"/>
    </source>
</evidence>
<dbReference type="EMBL" id="JHEG02000059">
    <property type="protein sequence ID" value="KIE07605.1"/>
    <property type="molecule type" value="Genomic_DNA"/>
</dbReference>
<dbReference type="AlphaFoldDB" id="A0A0C1R5H4"/>
<evidence type="ECO:0000313" key="3">
    <source>
        <dbReference type="EMBL" id="KIE07605.1"/>
    </source>
</evidence>
<organism evidence="3">
    <name type="scientific">Tolypothrix bouteillei VB521301</name>
    <dbReference type="NCBI Taxonomy" id="1479485"/>
    <lineage>
        <taxon>Bacteria</taxon>
        <taxon>Bacillati</taxon>
        <taxon>Cyanobacteriota</taxon>
        <taxon>Cyanophyceae</taxon>
        <taxon>Nostocales</taxon>
        <taxon>Tolypothrichaceae</taxon>
        <taxon>Tolypothrix</taxon>
    </lineage>
</organism>
<accession>A0A0C1R5H4</accession>
<name>A0A0C1R5H4_9CYAN</name>
<sequence length="95" mass="9711">MLGGRETMIISDLEYLEQIPEISAVSLINGGGAIAISGFSALAYGQFTNTSSRVNNRTVTGDRNSFASSSVSVTSVASGSNTFSNSSASSSAYVS</sequence>
<reference evidence="3" key="1">
    <citation type="journal article" date="2015" name="Genome Announc.">
        <title>Draft Genome Sequence of Tolypothrix boutellei Strain VB521301.</title>
        <authorList>
            <person name="Chandrababunaidu M.M."/>
            <person name="Singh D."/>
            <person name="Sen D."/>
            <person name="Bhan S."/>
            <person name="Das S."/>
            <person name="Gupta A."/>
            <person name="Adhikary S.P."/>
            <person name="Tripathy S."/>
        </authorList>
    </citation>
    <scope>NUCLEOTIDE SEQUENCE</scope>
    <source>
        <strain evidence="3">VB521301</strain>
    </source>
</reference>